<dbReference type="HOGENOM" id="CLU_2784060_0_0_2"/>
<keyword evidence="1" id="KW-0812">Transmembrane</keyword>
<name>H8I596_METCZ</name>
<gene>
    <name evidence="2" type="ordered locus">Mtc_0527</name>
</gene>
<dbReference type="EMBL" id="CP003243">
    <property type="protein sequence ID" value="AFC99293.1"/>
    <property type="molecule type" value="Genomic_DNA"/>
</dbReference>
<dbReference type="RefSeq" id="WP_014405132.1">
    <property type="nucleotide sequence ID" value="NC_017034.1"/>
</dbReference>
<proteinExistence type="predicted"/>
<dbReference type="STRING" id="1041930.Mtc_0527"/>
<sequence length="68" mass="7673">MKMDSRTIKTAYISISFIAALCAIVASYFHQYYLALGLIILASAMLLGGSLIFSYKYRMEKAEKLKKL</sequence>
<dbReference type="eggNOG" id="arCOG12594">
    <property type="taxonomic scope" value="Archaea"/>
</dbReference>
<evidence type="ECO:0000256" key="1">
    <source>
        <dbReference type="SAM" id="Phobius"/>
    </source>
</evidence>
<evidence type="ECO:0000313" key="2">
    <source>
        <dbReference type="EMBL" id="AFC99293.1"/>
    </source>
</evidence>
<organism evidence="2 3">
    <name type="scientific">Methanocella conradii (strain DSM 24694 / JCM 17849 / CGMCC 1.5162 / HZ254)</name>
    <dbReference type="NCBI Taxonomy" id="1041930"/>
    <lineage>
        <taxon>Archaea</taxon>
        <taxon>Methanobacteriati</taxon>
        <taxon>Methanobacteriota</taxon>
        <taxon>Stenosarchaea group</taxon>
        <taxon>Methanomicrobia</taxon>
        <taxon>Methanocellales</taxon>
        <taxon>Methanocellaceae</taxon>
        <taxon>Methanocella</taxon>
    </lineage>
</organism>
<dbReference type="KEGG" id="mez:Mtc_0527"/>
<dbReference type="Proteomes" id="UP000005233">
    <property type="component" value="Chromosome"/>
</dbReference>
<keyword evidence="3" id="KW-1185">Reference proteome</keyword>
<evidence type="ECO:0000313" key="3">
    <source>
        <dbReference type="Proteomes" id="UP000005233"/>
    </source>
</evidence>
<protein>
    <submittedName>
        <fullName evidence="2">Uncharacterized protein</fullName>
    </submittedName>
</protein>
<accession>H8I596</accession>
<feature type="transmembrane region" description="Helical" evidence="1">
    <location>
        <begin position="35"/>
        <end position="57"/>
    </location>
</feature>
<feature type="transmembrane region" description="Helical" evidence="1">
    <location>
        <begin position="12"/>
        <end position="29"/>
    </location>
</feature>
<keyword evidence="1" id="KW-1133">Transmembrane helix</keyword>
<keyword evidence="1" id="KW-0472">Membrane</keyword>
<dbReference type="GeneID" id="11970415"/>
<reference evidence="2 3" key="1">
    <citation type="journal article" date="2012" name="J. Bacteriol.">
        <title>Complete genome sequence of a thermophilic methanogen, Methanocella conradii HZ254, isolated from Chinese rice field soil.</title>
        <authorList>
            <person name="Lu Z."/>
            <person name="Lu Y."/>
        </authorList>
    </citation>
    <scope>NUCLEOTIDE SEQUENCE [LARGE SCALE GENOMIC DNA]</scope>
    <source>
        <strain evidence="3">DSM 24694 / JCM 17849 / CGMCC 1.5162 / HZ254</strain>
    </source>
</reference>
<dbReference type="AlphaFoldDB" id="H8I596"/>